<dbReference type="AlphaFoldDB" id="A0A839UQT6"/>
<dbReference type="SUPFAM" id="SSF52540">
    <property type="entry name" value="P-loop containing nucleoside triphosphate hydrolases"/>
    <property type="match status" value="1"/>
</dbReference>
<dbReference type="CDD" id="cd01131">
    <property type="entry name" value="PilT"/>
    <property type="match status" value="1"/>
</dbReference>
<evidence type="ECO:0000256" key="1">
    <source>
        <dbReference type="ARBA" id="ARBA00006611"/>
    </source>
</evidence>
<dbReference type="PANTHER" id="PTHR30486">
    <property type="entry name" value="TWITCHING MOTILITY PROTEIN PILT"/>
    <property type="match status" value="1"/>
</dbReference>
<comment type="similarity">
    <text evidence="1">Belongs to the GSP E family.</text>
</comment>
<dbReference type="EMBL" id="JACHXZ010000001">
    <property type="protein sequence ID" value="MBB3167777.1"/>
    <property type="molecule type" value="Genomic_DNA"/>
</dbReference>
<protein>
    <submittedName>
        <fullName evidence="3">Twitching motility protein PilU</fullName>
    </submittedName>
</protein>
<keyword evidence="4" id="KW-1185">Reference proteome</keyword>
<reference evidence="3 4" key="1">
    <citation type="submission" date="2020-08" db="EMBL/GenBank/DDBJ databases">
        <title>Genomic Encyclopedia of Type Strains, Phase III (KMG-III): the genomes of soil and plant-associated and newly described type strains.</title>
        <authorList>
            <person name="Whitman W."/>
        </authorList>
    </citation>
    <scope>NUCLEOTIDE SEQUENCE [LARGE SCALE GENOMIC DNA]</scope>
    <source>
        <strain evidence="3 4">CECT 8571</strain>
    </source>
</reference>
<dbReference type="Gene3D" id="3.30.450.90">
    <property type="match status" value="1"/>
</dbReference>
<dbReference type="PROSITE" id="PS00662">
    <property type="entry name" value="T2SP_E"/>
    <property type="match status" value="1"/>
</dbReference>
<proteinExistence type="inferred from homology"/>
<evidence type="ECO:0000313" key="4">
    <source>
        <dbReference type="Proteomes" id="UP000559987"/>
    </source>
</evidence>
<organism evidence="3 4">
    <name type="scientific">Simiduia aestuariiviva</name>
    <dbReference type="NCBI Taxonomy" id="1510459"/>
    <lineage>
        <taxon>Bacteria</taxon>
        <taxon>Pseudomonadati</taxon>
        <taxon>Pseudomonadota</taxon>
        <taxon>Gammaproteobacteria</taxon>
        <taxon>Cellvibrionales</taxon>
        <taxon>Cellvibrionaceae</taxon>
        <taxon>Simiduia</taxon>
    </lineage>
</organism>
<evidence type="ECO:0000313" key="3">
    <source>
        <dbReference type="EMBL" id="MBB3167777.1"/>
    </source>
</evidence>
<accession>A0A839UQT6</accession>
<dbReference type="Pfam" id="PF00437">
    <property type="entry name" value="T2SSE"/>
    <property type="match status" value="1"/>
</dbReference>
<dbReference type="InterPro" id="IPR050921">
    <property type="entry name" value="T4SS_GSP_E_ATPase"/>
</dbReference>
<feature type="domain" description="Bacterial type II secretion system protein E" evidence="2">
    <location>
        <begin position="194"/>
        <end position="208"/>
    </location>
</feature>
<name>A0A839UQT6_9GAMM</name>
<evidence type="ECO:0000259" key="2">
    <source>
        <dbReference type="PROSITE" id="PS00662"/>
    </source>
</evidence>
<comment type="caution">
    <text evidence="3">The sequence shown here is derived from an EMBL/GenBank/DDBJ whole genome shotgun (WGS) entry which is preliminary data.</text>
</comment>
<dbReference type="Gene3D" id="3.40.50.300">
    <property type="entry name" value="P-loop containing nucleotide triphosphate hydrolases"/>
    <property type="match status" value="1"/>
</dbReference>
<dbReference type="NCBIfam" id="TIGR01420">
    <property type="entry name" value="pilT_fam"/>
    <property type="match status" value="1"/>
</dbReference>
<dbReference type="RefSeq" id="WP_183908785.1">
    <property type="nucleotide sequence ID" value="NZ_JACHXZ010000001.1"/>
</dbReference>
<dbReference type="InterPro" id="IPR001482">
    <property type="entry name" value="T2SS/T4SS_dom"/>
</dbReference>
<dbReference type="PANTHER" id="PTHR30486:SF12">
    <property type="entry name" value="TYPE IV PILUS ATPASE PILU"/>
    <property type="match status" value="1"/>
</dbReference>
<dbReference type="GO" id="GO:0005524">
    <property type="term" value="F:ATP binding"/>
    <property type="evidence" value="ECO:0007669"/>
    <property type="project" value="InterPro"/>
</dbReference>
<dbReference type="GO" id="GO:0016887">
    <property type="term" value="F:ATP hydrolysis activity"/>
    <property type="evidence" value="ECO:0007669"/>
    <property type="project" value="InterPro"/>
</dbReference>
<dbReference type="InterPro" id="IPR027417">
    <property type="entry name" value="P-loop_NTPase"/>
</dbReference>
<sequence>MNELKGLLSVMVARSASDLYVNVDARPTLKIDGQFHTLASPPLDREQTQNLILSLLSDEQQAQLTQDKGIDFGLGFPGIGRFRVNVYFQKGTLAMVVRYIKDRIPSIQELGLPDVVHDLAMADRGLMLVVGATGTGKSTTLAAMIDYRNTHRAGHILTIEDPIEYTHSHKQSLISQREIGIDTHSYADALRFGLREAPDVIMIGEIRDSETARQAIRYAETGHLCVSTMHANNAYQALDRFLNFFNVEEQVRVRQDLSQYLLGIMSQRVARGIHGERVTPIEMMLNTPYIAELIEKGRHAQIKEAMSGDENVNCQTFDDSLYQLISAGRISRSEGMRLAESRIDLALRFKMGRADVEQRYLSPQKHWLSKAANFNHYARVCIDVHRGSQTRRPDMSDILKEAIAVGFRERGYTLVTEQPDLAVTFAFGLCHEHILGAPEELDLDAEHAEAEEGRLIIQAKDVTTGKVVWHLMAKRPVGGRPSNQQEINIEVANLMSSLPLSSQLDSKRA</sequence>
<gene>
    <name evidence="3" type="ORF">FHS30_000953</name>
</gene>
<dbReference type="Proteomes" id="UP000559987">
    <property type="component" value="Unassembled WGS sequence"/>
</dbReference>
<dbReference type="InterPro" id="IPR006321">
    <property type="entry name" value="PilT/PilU"/>
</dbReference>